<comment type="similarity">
    <text evidence="1">Belongs to the type III secretion exporter family.</text>
</comment>
<keyword evidence="2" id="KW-0966">Cell projection</keyword>
<protein>
    <submittedName>
        <fullName evidence="2">Flagellar biosynthesis protein FlhB</fullName>
    </submittedName>
</protein>
<keyword evidence="2" id="KW-0969">Cilium</keyword>
<accession>A0AAE3TFM3</accession>
<dbReference type="InterPro" id="IPR006135">
    <property type="entry name" value="T3SS_substrate_exporter"/>
</dbReference>
<evidence type="ECO:0000256" key="1">
    <source>
        <dbReference type="ARBA" id="ARBA00010690"/>
    </source>
</evidence>
<dbReference type="PANTHER" id="PTHR30531">
    <property type="entry name" value="FLAGELLAR BIOSYNTHETIC PROTEIN FLHB"/>
    <property type="match status" value="1"/>
</dbReference>
<gene>
    <name evidence="2" type="ORF">OD816_000389</name>
</gene>
<dbReference type="EMBL" id="JAPHEG010000001">
    <property type="protein sequence ID" value="MDF2953144.1"/>
    <property type="molecule type" value="Genomic_DNA"/>
</dbReference>
<sequence length="96" mass="11036">MEKKEKLTVAVKYNPQEEAPKVVAKGKGYLAELILKIAKNHNIPIKKDSKLVKELYKLELDKPIPPELYRAVAVVLAWAYNLNKKFKEKILKNFSS</sequence>
<dbReference type="GO" id="GO:0009306">
    <property type="term" value="P:protein secretion"/>
    <property type="evidence" value="ECO:0007669"/>
    <property type="project" value="InterPro"/>
</dbReference>
<dbReference type="SUPFAM" id="SSF160544">
    <property type="entry name" value="EscU C-terminal domain-like"/>
    <property type="match status" value="1"/>
</dbReference>
<dbReference type="Pfam" id="PF01312">
    <property type="entry name" value="Bac_export_2"/>
    <property type="match status" value="1"/>
</dbReference>
<evidence type="ECO:0000313" key="2">
    <source>
        <dbReference type="EMBL" id="MDF2953144.1"/>
    </source>
</evidence>
<dbReference type="Proteomes" id="UP001144110">
    <property type="component" value="Unassembled WGS sequence"/>
</dbReference>
<dbReference type="PANTHER" id="PTHR30531:SF12">
    <property type="entry name" value="FLAGELLAR BIOSYNTHETIC PROTEIN FLHB"/>
    <property type="match status" value="1"/>
</dbReference>
<organism evidence="2 3">
    <name type="scientific">Candidatus Thermodesulfobacterium syntrophicum</name>
    <dbReference type="NCBI Taxonomy" id="3060442"/>
    <lineage>
        <taxon>Bacteria</taxon>
        <taxon>Pseudomonadati</taxon>
        <taxon>Thermodesulfobacteriota</taxon>
        <taxon>Thermodesulfobacteria</taxon>
        <taxon>Thermodesulfobacteriales</taxon>
        <taxon>Thermodesulfobacteriaceae</taxon>
        <taxon>Thermodesulfobacterium</taxon>
    </lineage>
</organism>
<name>A0AAE3TFM3_9BACT</name>
<reference evidence="2" key="1">
    <citation type="submission" date="2022-11" db="EMBL/GenBank/DDBJ databases">
        <title>Candidatus Alkanophaga archaea from heated hydrothermal vent sediment oxidize petroleum alkanes.</title>
        <authorList>
            <person name="Zehnle H."/>
            <person name="Laso-Perez R."/>
            <person name="Lipp J."/>
            <person name="Teske A."/>
            <person name="Wegener G."/>
        </authorList>
    </citation>
    <scope>NUCLEOTIDE SEQUENCE</scope>
    <source>
        <strain evidence="2">MCA70</strain>
    </source>
</reference>
<dbReference type="AlphaFoldDB" id="A0AAE3TFM3"/>
<dbReference type="Gene3D" id="3.40.1690.10">
    <property type="entry name" value="secretion proteins EscU"/>
    <property type="match status" value="1"/>
</dbReference>
<dbReference type="InterPro" id="IPR029025">
    <property type="entry name" value="T3SS_substrate_exporter_C"/>
</dbReference>
<dbReference type="GO" id="GO:0005886">
    <property type="term" value="C:plasma membrane"/>
    <property type="evidence" value="ECO:0007669"/>
    <property type="project" value="TreeGrafter"/>
</dbReference>
<proteinExistence type="inferred from homology"/>
<comment type="caution">
    <text evidence="2">The sequence shown here is derived from an EMBL/GenBank/DDBJ whole genome shotgun (WGS) entry which is preliminary data.</text>
</comment>
<evidence type="ECO:0000313" key="3">
    <source>
        <dbReference type="Proteomes" id="UP001144110"/>
    </source>
</evidence>
<keyword evidence="2" id="KW-0282">Flagellum</keyword>